<dbReference type="InterPro" id="IPR012336">
    <property type="entry name" value="Thioredoxin-like_fold"/>
</dbReference>
<dbReference type="EMBL" id="JAUHPV010000002">
    <property type="protein sequence ID" value="MDN4471958.1"/>
    <property type="molecule type" value="Genomic_DNA"/>
</dbReference>
<evidence type="ECO:0000256" key="4">
    <source>
        <dbReference type="ARBA" id="ARBA00023157"/>
    </source>
</evidence>
<dbReference type="RefSeq" id="WP_301126159.1">
    <property type="nucleotide sequence ID" value="NZ_JAUHPV010000002.1"/>
</dbReference>
<keyword evidence="6" id="KW-0812">Transmembrane</keyword>
<evidence type="ECO:0000256" key="2">
    <source>
        <dbReference type="ARBA" id="ARBA00022729"/>
    </source>
</evidence>
<reference evidence="8" key="1">
    <citation type="submission" date="2023-06" db="EMBL/GenBank/DDBJ databases">
        <title>SYSU T00b26.</title>
        <authorList>
            <person name="Gao L."/>
            <person name="Fang B.-Z."/>
            <person name="Li W.-J."/>
        </authorList>
    </citation>
    <scope>NUCLEOTIDE SEQUENCE</scope>
    <source>
        <strain evidence="8">SYSU T00b26</strain>
    </source>
</reference>
<feature type="transmembrane region" description="Helical" evidence="6">
    <location>
        <begin position="27"/>
        <end position="48"/>
    </location>
</feature>
<keyword evidence="6" id="KW-1133">Transmembrane helix</keyword>
<evidence type="ECO:0000256" key="5">
    <source>
        <dbReference type="ARBA" id="ARBA00023284"/>
    </source>
</evidence>
<keyword evidence="3" id="KW-0560">Oxidoreductase</keyword>
<dbReference type="PANTHER" id="PTHR13887:SF14">
    <property type="entry name" value="DISULFIDE BOND FORMATION PROTEIN D"/>
    <property type="match status" value="1"/>
</dbReference>
<evidence type="ECO:0000256" key="3">
    <source>
        <dbReference type="ARBA" id="ARBA00023002"/>
    </source>
</evidence>
<comment type="similarity">
    <text evidence="1">Belongs to the thioredoxin family. DsbA subfamily.</text>
</comment>
<gene>
    <name evidence="8" type="ORF">QQX04_03000</name>
</gene>
<evidence type="ECO:0000259" key="7">
    <source>
        <dbReference type="Pfam" id="PF13462"/>
    </source>
</evidence>
<sequence>MASSDKAAQARAKAKANVKAQERRTTLIIVTGIVVAIAVFGGLVAFILSQNSSLDEIGSGAEGSPANSLPSGGIPVGSSGVAGEIDDNDPVVVDLYFDFMCPYCNFFEQINAADMDELREAGDIQVNYHPIAILDAYSNGTNYSTRSANAAAVIADQAPEYFVPFVSAMFANQPEEGSDGLSDDEIAQIAVNVGVPSDVADTFSNYEFRAWVAAATDQSSIDGVSGTPTMAVGGEIVNQEDVSYFGEGTVRAYLEELAAQ</sequence>
<comment type="caution">
    <text evidence="8">The sequence shown here is derived from an EMBL/GenBank/DDBJ whole genome shotgun (WGS) entry which is preliminary data.</text>
</comment>
<dbReference type="InterPro" id="IPR036249">
    <property type="entry name" value="Thioredoxin-like_sf"/>
</dbReference>
<dbReference type="SUPFAM" id="SSF52833">
    <property type="entry name" value="Thioredoxin-like"/>
    <property type="match status" value="1"/>
</dbReference>
<accession>A0ABT8FYH7</accession>
<organism evidence="8 9">
    <name type="scientific">Demequina zhanjiangensis</name>
    <dbReference type="NCBI Taxonomy" id="3051659"/>
    <lineage>
        <taxon>Bacteria</taxon>
        <taxon>Bacillati</taxon>
        <taxon>Actinomycetota</taxon>
        <taxon>Actinomycetes</taxon>
        <taxon>Micrococcales</taxon>
        <taxon>Demequinaceae</taxon>
        <taxon>Demequina</taxon>
    </lineage>
</organism>
<evidence type="ECO:0000256" key="6">
    <source>
        <dbReference type="SAM" id="Phobius"/>
    </source>
</evidence>
<keyword evidence="6" id="KW-0472">Membrane</keyword>
<proteinExistence type="inferred from homology"/>
<dbReference type="Gene3D" id="3.40.30.10">
    <property type="entry name" value="Glutaredoxin"/>
    <property type="match status" value="1"/>
</dbReference>
<evidence type="ECO:0000256" key="1">
    <source>
        <dbReference type="ARBA" id="ARBA00005791"/>
    </source>
</evidence>
<keyword evidence="4" id="KW-1015">Disulfide bond</keyword>
<protein>
    <submittedName>
        <fullName evidence="8">Thioredoxin domain-containing protein</fullName>
    </submittedName>
</protein>
<evidence type="ECO:0000313" key="9">
    <source>
        <dbReference type="Proteomes" id="UP001172738"/>
    </source>
</evidence>
<evidence type="ECO:0000313" key="8">
    <source>
        <dbReference type="EMBL" id="MDN4471958.1"/>
    </source>
</evidence>
<keyword evidence="2" id="KW-0732">Signal</keyword>
<feature type="domain" description="Thioredoxin-like fold" evidence="7">
    <location>
        <begin position="90"/>
        <end position="239"/>
    </location>
</feature>
<dbReference type="Proteomes" id="UP001172738">
    <property type="component" value="Unassembled WGS sequence"/>
</dbReference>
<dbReference type="Pfam" id="PF13462">
    <property type="entry name" value="Thioredoxin_4"/>
    <property type="match status" value="1"/>
</dbReference>
<keyword evidence="5" id="KW-0676">Redox-active center</keyword>
<dbReference type="PANTHER" id="PTHR13887">
    <property type="entry name" value="GLUTATHIONE S-TRANSFERASE KAPPA"/>
    <property type="match status" value="1"/>
</dbReference>
<name>A0ABT8FYH7_9MICO</name>
<keyword evidence="9" id="KW-1185">Reference proteome</keyword>